<feature type="non-terminal residue" evidence="8">
    <location>
        <position position="438"/>
    </location>
</feature>
<comment type="cofactor">
    <cofactor evidence="5">
        <name>FAD</name>
        <dbReference type="ChEBI" id="CHEBI:57692"/>
    </cofactor>
</comment>
<dbReference type="SUPFAM" id="SSF51730">
    <property type="entry name" value="FAD-linked oxidoreductase"/>
    <property type="match status" value="1"/>
</dbReference>
<dbReference type="Proteomes" id="UP000077051">
    <property type="component" value="Unassembled WGS sequence"/>
</dbReference>
<dbReference type="GO" id="GO:0010133">
    <property type="term" value="P:L-proline catabolic process to L-glutamate"/>
    <property type="evidence" value="ECO:0007669"/>
    <property type="project" value="TreeGrafter"/>
</dbReference>
<keyword evidence="5" id="KW-0274">FAD</keyword>
<evidence type="ECO:0000256" key="5">
    <source>
        <dbReference type="RuleBase" id="RU364054"/>
    </source>
</evidence>
<evidence type="ECO:0000313" key="8">
    <source>
        <dbReference type="EMBL" id="OAD08318.1"/>
    </source>
</evidence>
<comment type="catalytic activity">
    <reaction evidence="5">
        <text>L-proline + a quinone = (S)-1-pyrroline-5-carboxylate + a quinol + H(+)</text>
        <dbReference type="Rhea" id="RHEA:23784"/>
        <dbReference type="ChEBI" id="CHEBI:15378"/>
        <dbReference type="ChEBI" id="CHEBI:17388"/>
        <dbReference type="ChEBI" id="CHEBI:24646"/>
        <dbReference type="ChEBI" id="CHEBI:60039"/>
        <dbReference type="ChEBI" id="CHEBI:132124"/>
        <dbReference type="EC" id="1.5.5.2"/>
    </reaction>
</comment>
<sequence>AKSTSELLLALFVYKLCTYPWIVDAAPHIIKLAETLHLQAPVYWFVKNTFFSQFCGGETAEECVATMTRLSQSGINCILDLSVEADLHQEHKADIVLGMIKNCLKTAAQGQHEEYATGGAFTAIKVTAFAPPELLLRLNQVMFYLDKAFDEYQVDGRIDTDRDIWWGASDAMTENHVFLTKEDLGAYDRMVARLDQVCQLAQSVRVGVMVDAEQSYFQEAIDHVAMNLQEKYNRRDDQDHAPTVYNTYQMYTKAAQSKLERDVERANKGNFAFAAKLVRGAYMVSERKRAEQLNYESPIHNTIEDTHASYNNGVIFLLSKLHQHQETTGHALTATTAPIVFMVASHNRESTILTVEEMERQHVLPRSGVVHFGQLFGMQDQISYTLGKNGYSIYKYLPYGVIDEVIPYLLRRAQENASVLGGVNKERALMWQEVKDRV</sequence>
<evidence type="ECO:0000256" key="3">
    <source>
        <dbReference type="ARBA" id="ARBA00023002"/>
    </source>
</evidence>
<protein>
    <recommendedName>
        <fullName evidence="2 5">Proline dehydrogenase</fullName>
        <ecNumber evidence="2 5">1.5.5.2</ecNumber>
    </recommendedName>
</protein>
<gene>
    <name evidence="8" type="ORF">MUCCIDRAFT_118007</name>
</gene>
<evidence type="ECO:0000259" key="7">
    <source>
        <dbReference type="Pfam" id="PF01619"/>
    </source>
</evidence>
<dbReference type="InterPro" id="IPR015659">
    <property type="entry name" value="Proline_oxidase"/>
</dbReference>
<proteinExistence type="inferred from homology"/>
<dbReference type="Pfam" id="PF01619">
    <property type="entry name" value="Pro_dh"/>
    <property type="match status" value="1"/>
</dbReference>
<keyword evidence="3 5" id="KW-0560">Oxidoreductase</keyword>
<dbReference type="PANTHER" id="PTHR13914:SF0">
    <property type="entry name" value="PROLINE DEHYDROGENASE 1, MITOCHONDRIAL"/>
    <property type="match status" value="1"/>
</dbReference>
<keyword evidence="5" id="KW-0285">Flavoprotein</keyword>
<dbReference type="VEuPathDB" id="FungiDB:MUCCIDRAFT_118007"/>
<dbReference type="Gene3D" id="3.20.20.220">
    <property type="match status" value="1"/>
</dbReference>
<evidence type="ECO:0000256" key="1">
    <source>
        <dbReference type="ARBA" id="ARBA00005869"/>
    </source>
</evidence>
<evidence type="ECO:0000313" key="9">
    <source>
        <dbReference type="Proteomes" id="UP000077051"/>
    </source>
</evidence>
<reference evidence="8 9" key="1">
    <citation type="submission" date="2015-06" db="EMBL/GenBank/DDBJ databases">
        <title>Expansion of signal transduction pathways in fungi by whole-genome duplication.</title>
        <authorList>
            <consortium name="DOE Joint Genome Institute"/>
            <person name="Corrochano L.M."/>
            <person name="Kuo A."/>
            <person name="Marcet-Houben M."/>
            <person name="Polaino S."/>
            <person name="Salamov A."/>
            <person name="Villalobos J.M."/>
            <person name="Alvarez M.I."/>
            <person name="Avalos J."/>
            <person name="Benito E.P."/>
            <person name="Benoit I."/>
            <person name="Burger G."/>
            <person name="Camino L.P."/>
            <person name="Canovas D."/>
            <person name="Cerda-Olmedo E."/>
            <person name="Cheng J.-F."/>
            <person name="Dominguez A."/>
            <person name="Elias M."/>
            <person name="Eslava A.P."/>
            <person name="Glaser F."/>
            <person name="Grimwood J."/>
            <person name="Gutierrez G."/>
            <person name="Heitman J."/>
            <person name="Henrissat B."/>
            <person name="Iturriaga E.A."/>
            <person name="Lang B.F."/>
            <person name="Lavin J.L."/>
            <person name="Lee S."/>
            <person name="Li W."/>
            <person name="Lindquist E."/>
            <person name="Lopez-Garcia S."/>
            <person name="Luque E.M."/>
            <person name="Marcos A.T."/>
            <person name="Martin J."/>
            <person name="Mccluskey K."/>
            <person name="Medina H.R."/>
            <person name="Miralles-Duran A."/>
            <person name="Miyazaki A."/>
            <person name="Munoz-Torres E."/>
            <person name="Oguiza J.A."/>
            <person name="Ohm R."/>
            <person name="Olmedo M."/>
            <person name="Orejas M."/>
            <person name="Ortiz-Castellanos L."/>
            <person name="Pisabarro A.G."/>
            <person name="Rodriguez-Romero J."/>
            <person name="Ruiz-Herrera J."/>
            <person name="Ruiz-Vazquez R."/>
            <person name="Sanz C."/>
            <person name="Schackwitz W."/>
            <person name="Schmutz J."/>
            <person name="Shahriari M."/>
            <person name="Shelest E."/>
            <person name="Silva-Franco F."/>
            <person name="Soanes D."/>
            <person name="Syed K."/>
            <person name="Tagua V.G."/>
            <person name="Talbot N.J."/>
            <person name="Thon M."/>
            <person name="De Vries R.P."/>
            <person name="Wiebenga A."/>
            <person name="Yadav J.S."/>
            <person name="Braun E.L."/>
            <person name="Baker S."/>
            <person name="Garre V."/>
            <person name="Horwitz B."/>
            <person name="Torres-Martinez S."/>
            <person name="Idnurm A."/>
            <person name="Herrera-Estrella A."/>
            <person name="Gabaldon T."/>
            <person name="Grigoriev I.V."/>
        </authorList>
    </citation>
    <scope>NUCLEOTIDE SEQUENCE [LARGE SCALE GENOMIC DNA]</scope>
    <source>
        <strain evidence="8 9">CBS 277.49</strain>
    </source>
</reference>
<comment type="caution">
    <text evidence="8">The sequence shown here is derived from an EMBL/GenBank/DDBJ whole genome shotgun (WGS) entry which is preliminary data.</text>
</comment>
<dbReference type="EMBL" id="AMYB01000001">
    <property type="protein sequence ID" value="OAD08318.1"/>
    <property type="molecule type" value="Genomic_DNA"/>
</dbReference>
<accession>A0A168PW42</accession>
<feature type="chain" id="PRO_5007899708" description="Proline dehydrogenase" evidence="6">
    <location>
        <begin position="26"/>
        <end position="438"/>
    </location>
</feature>
<feature type="signal peptide" evidence="6">
    <location>
        <begin position="1"/>
        <end position="25"/>
    </location>
</feature>
<keyword evidence="4 5" id="KW-0642">Proline metabolism</keyword>
<evidence type="ECO:0000256" key="2">
    <source>
        <dbReference type="ARBA" id="ARBA00012695"/>
    </source>
</evidence>
<dbReference type="EC" id="1.5.5.2" evidence="2 5"/>
<dbReference type="PANTHER" id="PTHR13914">
    <property type="entry name" value="PROLINE OXIDASE"/>
    <property type="match status" value="1"/>
</dbReference>
<dbReference type="AlphaFoldDB" id="A0A168PW42"/>
<dbReference type="InterPro" id="IPR029041">
    <property type="entry name" value="FAD-linked_oxidoreductase-like"/>
</dbReference>
<comment type="function">
    <text evidence="5">Converts proline to delta-1-pyrroline-5-carboxylate.</text>
</comment>
<dbReference type="InterPro" id="IPR002872">
    <property type="entry name" value="Proline_DH_dom"/>
</dbReference>
<dbReference type="GO" id="GO:0004657">
    <property type="term" value="F:proline dehydrogenase activity"/>
    <property type="evidence" value="ECO:0007669"/>
    <property type="project" value="UniProtKB-EC"/>
</dbReference>
<feature type="non-terminal residue" evidence="8">
    <location>
        <position position="1"/>
    </location>
</feature>
<dbReference type="GO" id="GO:0005739">
    <property type="term" value="C:mitochondrion"/>
    <property type="evidence" value="ECO:0007669"/>
    <property type="project" value="TreeGrafter"/>
</dbReference>
<dbReference type="GO" id="GO:0071949">
    <property type="term" value="F:FAD binding"/>
    <property type="evidence" value="ECO:0007669"/>
    <property type="project" value="TreeGrafter"/>
</dbReference>
<comment type="similarity">
    <text evidence="1 5">Belongs to the proline oxidase family.</text>
</comment>
<organism evidence="8 9">
    <name type="scientific">Mucor lusitanicus CBS 277.49</name>
    <dbReference type="NCBI Taxonomy" id="747725"/>
    <lineage>
        <taxon>Eukaryota</taxon>
        <taxon>Fungi</taxon>
        <taxon>Fungi incertae sedis</taxon>
        <taxon>Mucoromycota</taxon>
        <taxon>Mucoromycotina</taxon>
        <taxon>Mucoromycetes</taxon>
        <taxon>Mucorales</taxon>
        <taxon>Mucorineae</taxon>
        <taxon>Mucoraceae</taxon>
        <taxon>Mucor</taxon>
    </lineage>
</organism>
<evidence type="ECO:0000256" key="6">
    <source>
        <dbReference type="SAM" id="SignalP"/>
    </source>
</evidence>
<dbReference type="STRING" id="747725.A0A168PW42"/>
<dbReference type="OrthoDB" id="5464at2759"/>
<name>A0A168PW42_MUCCL</name>
<keyword evidence="9" id="KW-1185">Reference proteome</keyword>
<feature type="domain" description="Proline dehydrogenase" evidence="7">
    <location>
        <begin position="64"/>
        <end position="424"/>
    </location>
</feature>
<evidence type="ECO:0000256" key="4">
    <source>
        <dbReference type="ARBA" id="ARBA00023062"/>
    </source>
</evidence>
<keyword evidence="6" id="KW-0732">Signal</keyword>